<evidence type="ECO:0000313" key="4">
    <source>
        <dbReference type="Proteomes" id="UP000076630"/>
    </source>
</evidence>
<protein>
    <submittedName>
        <fullName evidence="3">Histidine kinase</fullName>
    </submittedName>
</protein>
<sequence length="224" mass="25149">MFKKILVVEDYDSINVGIVQALTDNIPQAEIYSTKYCDDAWLKIQGAIKNNAPFDLVISDLSFQEDYRDTKLKGGADLIALVRQEQPELKIIVYSIENRYIEVADLIDHLKVNAYISKGRNSIKELLAAITYIKEEGTLPYLSPDIKEVKDNPTSLILQDEDLTILRLLSEGHSQSDIGTKLKEADHTITSTSSIEKRISKLKASFNAKNTIHLISIVKDLGII</sequence>
<organism evidence="3 4">
    <name type="scientific">Myroides marinus</name>
    <dbReference type="NCBI Taxonomy" id="703342"/>
    <lineage>
        <taxon>Bacteria</taxon>
        <taxon>Pseudomonadati</taxon>
        <taxon>Bacteroidota</taxon>
        <taxon>Flavobacteriia</taxon>
        <taxon>Flavobacteriales</taxon>
        <taxon>Flavobacteriaceae</taxon>
        <taxon>Myroides</taxon>
    </lineage>
</organism>
<evidence type="ECO:0000256" key="1">
    <source>
        <dbReference type="PROSITE-ProRule" id="PRU00169"/>
    </source>
</evidence>
<keyword evidence="3" id="KW-0418">Kinase</keyword>
<name>A0A163XSI6_9FLAO</name>
<comment type="caution">
    <text evidence="3">The sequence shown here is derived from an EMBL/GenBank/DDBJ whole genome shotgun (WGS) entry which is preliminary data.</text>
</comment>
<feature type="modified residue" description="4-aspartylphosphate" evidence="1">
    <location>
        <position position="60"/>
    </location>
</feature>
<dbReference type="PANTHER" id="PTHR45566:SF1">
    <property type="entry name" value="HTH-TYPE TRANSCRIPTIONAL REGULATOR YHJB-RELATED"/>
    <property type="match status" value="1"/>
</dbReference>
<evidence type="ECO:0000313" key="3">
    <source>
        <dbReference type="EMBL" id="KZE78360.1"/>
    </source>
</evidence>
<keyword evidence="3" id="KW-0808">Transferase</keyword>
<dbReference type="OrthoDB" id="659223at2"/>
<dbReference type="SUPFAM" id="SSF52172">
    <property type="entry name" value="CheY-like"/>
    <property type="match status" value="1"/>
</dbReference>
<dbReference type="GO" id="GO:0016301">
    <property type="term" value="F:kinase activity"/>
    <property type="evidence" value="ECO:0007669"/>
    <property type="project" value="UniProtKB-KW"/>
</dbReference>
<dbReference type="InterPro" id="IPR001789">
    <property type="entry name" value="Sig_transdc_resp-reg_receiver"/>
</dbReference>
<dbReference type="Gene3D" id="3.40.50.2300">
    <property type="match status" value="1"/>
</dbReference>
<dbReference type="PANTHER" id="PTHR45566">
    <property type="entry name" value="HTH-TYPE TRANSCRIPTIONAL REGULATOR YHJB-RELATED"/>
    <property type="match status" value="1"/>
</dbReference>
<gene>
    <name evidence="3" type="ORF">AV926_13015</name>
</gene>
<proteinExistence type="predicted"/>
<dbReference type="AlphaFoldDB" id="A0A163XSI6"/>
<evidence type="ECO:0000259" key="2">
    <source>
        <dbReference type="PROSITE" id="PS50110"/>
    </source>
</evidence>
<dbReference type="EMBL" id="LQNU01000065">
    <property type="protein sequence ID" value="KZE78360.1"/>
    <property type="molecule type" value="Genomic_DNA"/>
</dbReference>
<feature type="domain" description="Response regulatory" evidence="2">
    <location>
        <begin position="4"/>
        <end position="133"/>
    </location>
</feature>
<keyword evidence="1" id="KW-0597">Phosphoprotein</keyword>
<dbReference type="InterPro" id="IPR051015">
    <property type="entry name" value="EvgA-like"/>
</dbReference>
<keyword evidence="4" id="KW-1185">Reference proteome</keyword>
<accession>A0A163XSI6</accession>
<dbReference type="RefSeq" id="WP_038984293.1">
    <property type="nucleotide sequence ID" value="NZ_JWJO01000001.1"/>
</dbReference>
<reference evidence="3 4" key="1">
    <citation type="submission" date="2016-01" db="EMBL/GenBank/DDBJ databases">
        <title>Whole genome sequencing of Myroides marinus L41.</title>
        <authorList>
            <person name="Hong K.W."/>
        </authorList>
    </citation>
    <scope>NUCLEOTIDE SEQUENCE [LARGE SCALE GENOMIC DNA]</scope>
    <source>
        <strain evidence="3 4">L41</strain>
    </source>
</reference>
<dbReference type="InterPro" id="IPR011006">
    <property type="entry name" value="CheY-like_superfamily"/>
</dbReference>
<dbReference type="PROSITE" id="PS50110">
    <property type="entry name" value="RESPONSE_REGULATORY"/>
    <property type="match status" value="1"/>
</dbReference>
<dbReference type="GO" id="GO:0000160">
    <property type="term" value="P:phosphorelay signal transduction system"/>
    <property type="evidence" value="ECO:0007669"/>
    <property type="project" value="InterPro"/>
</dbReference>
<dbReference type="Proteomes" id="UP000076630">
    <property type="component" value="Unassembled WGS sequence"/>
</dbReference>